<evidence type="ECO:0000313" key="2">
    <source>
        <dbReference type="EMBL" id="OBA29160.1"/>
    </source>
</evidence>
<name>A0A1B7TK76_9ASCO</name>
<reference evidence="3" key="1">
    <citation type="journal article" date="2016" name="Proc. Natl. Acad. Sci. U.S.A.">
        <title>Comparative genomics of biotechnologically important yeasts.</title>
        <authorList>
            <person name="Riley R."/>
            <person name="Haridas S."/>
            <person name="Wolfe K.H."/>
            <person name="Lopes M.R."/>
            <person name="Hittinger C.T."/>
            <person name="Goeker M."/>
            <person name="Salamov A.A."/>
            <person name="Wisecaver J.H."/>
            <person name="Long T.M."/>
            <person name="Calvey C.H."/>
            <person name="Aerts A.L."/>
            <person name="Barry K.W."/>
            <person name="Choi C."/>
            <person name="Clum A."/>
            <person name="Coughlan A.Y."/>
            <person name="Deshpande S."/>
            <person name="Douglass A.P."/>
            <person name="Hanson S.J."/>
            <person name="Klenk H.-P."/>
            <person name="LaButti K.M."/>
            <person name="Lapidus A."/>
            <person name="Lindquist E.A."/>
            <person name="Lipzen A.M."/>
            <person name="Meier-Kolthoff J.P."/>
            <person name="Ohm R.A."/>
            <person name="Otillar R.P."/>
            <person name="Pangilinan J.L."/>
            <person name="Peng Y."/>
            <person name="Rokas A."/>
            <person name="Rosa C.A."/>
            <person name="Scheuner C."/>
            <person name="Sibirny A.A."/>
            <person name="Slot J.C."/>
            <person name="Stielow J.B."/>
            <person name="Sun H."/>
            <person name="Kurtzman C.P."/>
            <person name="Blackwell M."/>
            <person name="Grigoriev I.V."/>
            <person name="Jeffries T.W."/>
        </authorList>
    </citation>
    <scope>NUCLEOTIDE SEQUENCE [LARGE SCALE GENOMIC DNA]</scope>
    <source>
        <strain evidence="3">NRRL Y-1626</strain>
    </source>
</reference>
<dbReference type="EMBL" id="LXPE01000001">
    <property type="protein sequence ID" value="OBA29160.1"/>
    <property type="molecule type" value="Genomic_DNA"/>
</dbReference>
<feature type="region of interest" description="Disordered" evidence="1">
    <location>
        <begin position="17"/>
        <end position="44"/>
    </location>
</feature>
<proteinExistence type="predicted"/>
<dbReference type="AlphaFoldDB" id="A0A1B7TK76"/>
<protein>
    <submittedName>
        <fullName evidence="2">Uncharacterized protein</fullName>
    </submittedName>
</protein>
<keyword evidence="3" id="KW-1185">Reference proteome</keyword>
<organism evidence="2 3">
    <name type="scientific">Hanseniaspora valbyensis NRRL Y-1626</name>
    <dbReference type="NCBI Taxonomy" id="766949"/>
    <lineage>
        <taxon>Eukaryota</taxon>
        <taxon>Fungi</taxon>
        <taxon>Dikarya</taxon>
        <taxon>Ascomycota</taxon>
        <taxon>Saccharomycotina</taxon>
        <taxon>Saccharomycetes</taxon>
        <taxon>Saccharomycodales</taxon>
        <taxon>Saccharomycodaceae</taxon>
        <taxon>Hanseniaspora</taxon>
    </lineage>
</organism>
<dbReference type="Proteomes" id="UP000092321">
    <property type="component" value="Unassembled WGS sequence"/>
</dbReference>
<sequence>MFKKKKKNNIIKLIDNTGNDESKKESSNITTKKENVNNNSLERNIEKKTSKKKILFTNTEKDDVLLSKPAKVLNFTEINLENDNELPNIKPEINSQELPEENLVIETHIDNSSQDISDKNDKPEYINQSFLAQFDENIFDSLKGLDYFDDLENTIKEKLRNLTETT</sequence>
<comment type="caution">
    <text evidence="2">The sequence shown here is derived from an EMBL/GenBank/DDBJ whole genome shotgun (WGS) entry which is preliminary data.</text>
</comment>
<feature type="compositionally biased region" description="Basic and acidic residues" evidence="1">
    <location>
        <begin position="20"/>
        <end position="35"/>
    </location>
</feature>
<evidence type="ECO:0000256" key="1">
    <source>
        <dbReference type="SAM" id="MobiDB-lite"/>
    </source>
</evidence>
<accession>A0A1B7TK76</accession>
<gene>
    <name evidence="2" type="ORF">HANVADRAFT_51078</name>
</gene>
<evidence type="ECO:0000313" key="3">
    <source>
        <dbReference type="Proteomes" id="UP000092321"/>
    </source>
</evidence>